<feature type="region of interest" description="Disordered" evidence="1">
    <location>
        <begin position="584"/>
        <end position="623"/>
    </location>
</feature>
<dbReference type="PANTHER" id="PTHR46018:SF2">
    <property type="entry name" value="ZINC PHOSPHODIESTERASE ELAC PROTEIN 1"/>
    <property type="match status" value="1"/>
</dbReference>
<feature type="compositionally biased region" description="Pro residues" evidence="1">
    <location>
        <begin position="156"/>
        <end position="170"/>
    </location>
</feature>
<keyword evidence="3" id="KW-1185">Reference proteome</keyword>
<dbReference type="Proteomes" id="UP001215151">
    <property type="component" value="Unassembled WGS sequence"/>
</dbReference>
<dbReference type="EMBL" id="JAPEVG010000184">
    <property type="protein sequence ID" value="KAJ8474576.1"/>
    <property type="molecule type" value="Genomic_DNA"/>
</dbReference>
<dbReference type="GO" id="GO:0042781">
    <property type="term" value="F:3'-tRNA processing endoribonuclease activity"/>
    <property type="evidence" value="ECO:0007669"/>
    <property type="project" value="TreeGrafter"/>
</dbReference>
<evidence type="ECO:0008006" key="4">
    <source>
        <dbReference type="Google" id="ProtNLM"/>
    </source>
</evidence>
<dbReference type="GO" id="GO:0005634">
    <property type="term" value="C:nucleus"/>
    <property type="evidence" value="ECO:0007669"/>
    <property type="project" value="TreeGrafter"/>
</dbReference>
<dbReference type="InterPro" id="IPR036047">
    <property type="entry name" value="F-box-like_dom_sf"/>
</dbReference>
<feature type="region of interest" description="Disordered" evidence="1">
    <location>
        <begin position="145"/>
        <end position="171"/>
    </location>
</feature>
<proteinExistence type="predicted"/>
<sequence>MLSHPSCSDNILLNIWHHLLGDLSTHIALAQTCRRLRDLYERDDAIWQAACFSAGFGRPLRRTALPTNPGVPPEMSYRRLAGLLVNHATICEIRSCTKANACFSNGPLYSLAIRAHQAAAPEPSRSTFHPLYFYLHFAQSHSAAAHQTRHQVHPHTPTPSPSPSPPPPSIPDSVSILLTHLPTFPECRYAQYGPLCAHPNASCAFATFPPVDRLEFENGEGDIFMIVENPEGCTILDVNRALAELIPFDDQHLEFALGHYQELAFTSGLSLSQLADLIFRDRGFMDDHDAHLYVVHELLFPGEEPSVEANVSEDCDTDEVDVRRECECECVAMDIRCDEDGFWHDIVIVDVPATQRKWGVFVDAGPIEQRDPCIGYIVRKIPQYELTPSSPLPGKLVLLGDTYDPSPLIPLIRRSEPFALLEPSALPEIDPTESGFPTTVPVSLLVHEATDAYLPPNVGPQQRTGKNRTQSSVEAKTRDRGHSNPAMAGAFARRIGAERLVLNHIGAQFPAPDMAHTRSGQDKFRLACMREIERQAAQTWSSPARRRVYPQAAWDFLAVTIPPNPARIVEEVGAPSEALLQDASDYDEPVAGPSMSHQSNQGAEIEMEDSAFEQTQPARGGGH</sequence>
<reference evidence="2" key="1">
    <citation type="submission" date="2022-11" db="EMBL/GenBank/DDBJ databases">
        <title>Genome Sequence of Cubamyces cubensis.</title>
        <authorList>
            <person name="Buettner E."/>
        </authorList>
    </citation>
    <scope>NUCLEOTIDE SEQUENCE</scope>
    <source>
        <strain evidence="2">MPL-01</strain>
    </source>
</reference>
<dbReference type="Gene3D" id="3.60.15.10">
    <property type="entry name" value="Ribonuclease Z/Hydroxyacylglutathione hydrolase-like"/>
    <property type="match status" value="1"/>
</dbReference>
<evidence type="ECO:0000313" key="2">
    <source>
        <dbReference type="EMBL" id="KAJ8474576.1"/>
    </source>
</evidence>
<name>A0AAD7TR59_9APHY</name>
<protein>
    <recommendedName>
        <fullName evidence="4">F-box domain-containing protein</fullName>
    </recommendedName>
</protein>
<feature type="region of interest" description="Disordered" evidence="1">
    <location>
        <begin position="453"/>
        <end position="485"/>
    </location>
</feature>
<gene>
    <name evidence="2" type="ORF">ONZ51_g7137</name>
</gene>
<evidence type="ECO:0000313" key="3">
    <source>
        <dbReference type="Proteomes" id="UP001215151"/>
    </source>
</evidence>
<evidence type="ECO:0000256" key="1">
    <source>
        <dbReference type="SAM" id="MobiDB-lite"/>
    </source>
</evidence>
<dbReference type="PANTHER" id="PTHR46018">
    <property type="entry name" value="ZINC PHOSPHODIESTERASE ELAC PROTEIN 1"/>
    <property type="match status" value="1"/>
</dbReference>
<feature type="compositionally biased region" description="Polar residues" evidence="1">
    <location>
        <begin position="459"/>
        <end position="474"/>
    </location>
</feature>
<comment type="caution">
    <text evidence="2">The sequence shown here is derived from an EMBL/GenBank/DDBJ whole genome shotgun (WGS) entry which is preliminary data.</text>
</comment>
<organism evidence="2 3">
    <name type="scientific">Trametes cubensis</name>
    <dbReference type="NCBI Taxonomy" id="1111947"/>
    <lineage>
        <taxon>Eukaryota</taxon>
        <taxon>Fungi</taxon>
        <taxon>Dikarya</taxon>
        <taxon>Basidiomycota</taxon>
        <taxon>Agaricomycotina</taxon>
        <taxon>Agaricomycetes</taxon>
        <taxon>Polyporales</taxon>
        <taxon>Polyporaceae</taxon>
        <taxon>Trametes</taxon>
    </lineage>
</organism>
<dbReference type="SUPFAM" id="SSF81383">
    <property type="entry name" value="F-box domain"/>
    <property type="match status" value="1"/>
</dbReference>
<accession>A0AAD7TR59</accession>
<dbReference type="InterPro" id="IPR036866">
    <property type="entry name" value="RibonucZ/Hydroxyglut_hydro"/>
</dbReference>
<dbReference type="SUPFAM" id="SSF56281">
    <property type="entry name" value="Metallo-hydrolase/oxidoreductase"/>
    <property type="match status" value="1"/>
</dbReference>
<dbReference type="AlphaFoldDB" id="A0AAD7TR59"/>